<dbReference type="InterPro" id="IPR036812">
    <property type="entry name" value="NAD(P)_OxRdtase_dom_sf"/>
</dbReference>
<dbReference type="CDD" id="cd19071">
    <property type="entry name" value="AKR_AKR1-5-like"/>
    <property type="match status" value="1"/>
</dbReference>
<name>A0A0C9WBL5_9AGAM</name>
<protein>
    <recommendedName>
        <fullName evidence="7">NADP-dependent oxidoreductase domain-containing protein</fullName>
    </recommendedName>
</protein>
<dbReference type="SUPFAM" id="SSF51430">
    <property type="entry name" value="NAD(P)-linked oxidoreductase"/>
    <property type="match status" value="1"/>
</dbReference>
<dbReference type="OrthoDB" id="416253at2759"/>
<comment type="similarity">
    <text evidence="1">Belongs to the aldo/keto reductase family.</text>
</comment>
<dbReference type="PIRSF" id="PIRSF000097">
    <property type="entry name" value="AKR"/>
    <property type="match status" value="1"/>
</dbReference>
<evidence type="ECO:0000256" key="4">
    <source>
        <dbReference type="PIRSR" id="PIRSR000097-1"/>
    </source>
</evidence>
<organism evidence="8 9">
    <name type="scientific">Hydnomerulius pinastri MD-312</name>
    <dbReference type="NCBI Taxonomy" id="994086"/>
    <lineage>
        <taxon>Eukaryota</taxon>
        <taxon>Fungi</taxon>
        <taxon>Dikarya</taxon>
        <taxon>Basidiomycota</taxon>
        <taxon>Agaricomycotina</taxon>
        <taxon>Agaricomycetes</taxon>
        <taxon>Agaricomycetidae</taxon>
        <taxon>Boletales</taxon>
        <taxon>Boletales incertae sedis</taxon>
        <taxon>Leucogyrophana</taxon>
    </lineage>
</organism>
<dbReference type="PANTHER" id="PTHR43827:SF3">
    <property type="entry name" value="NADP-DEPENDENT OXIDOREDUCTASE DOMAIN-CONTAINING PROTEIN"/>
    <property type="match status" value="1"/>
</dbReference>
<evidence type="ECO:0000256" key="5">
    <source>
        <dbReference type="PIRSR" id="PIRSR000097-2"/>
    </source>
</evidence>
<keyword evidence="3" id="KW-0560">Oxidoreductase</keyword>
<evidence type="ECO:0000313" key="9">
    <source>
        <dbReference type="Proteomes" id="UP000053820"/>
    </source>
</evidence>
<evidence type="ECO:0000256" key="1">
    <source>
        <dbReference type="ARBA" id="ARBA00007905"/>
    </source>
</evidence>
<dbReference type="PANTHER" id="PTHR43827">
    <property type="entry name" value="2,5-DIKETO-D-GLUCONIC ACID REDUCTASE"/>
    <property type="match status" value="1"/>
</dbReference>
<feature type="active site" description="Proton donor" evidence="4">
    <location>
        <position position="54"/>
    </location>
</feature>
<dbReference type="InterPro" id="IPR020471">
    <property type="entry name" value="AKR"/>
</dbReference>
<dbReference type="AlphaFoldDB" id="A0A0C9WBL5"/>
<dbReference type="Proteomes" id="UP000053820">
    <property type="component" value="Unassembled WGS sequence"/>
</dbReference>
<proteinExistence type="inferred from homology"/>
<dbReference type="Gene3D" id="3.20.20.100">
    <property type="entry name" value="NADP-dependent oxidoreductase domain"/>
    <property type="match status" value="1"/>
</dbReference>
<feature type="binding site" evidence="5">
    <location>
        <position position="110"/>
    </location>
    <ligand>
        <name>substrate</name>
    </ligand>
</feature>
<dbReference type="PROSITE" id="PS00062">
    <property type="entry name" value="ALDOKETO_REDUCTASE_2"/>
    <property type="match status" value="1"/>
</dbReference>
<feature type="site" description="Lowers pKa of active site Tyr" evidence="6">
    <location>
        <position position="79"/>
    </location>
</feature>
<accession>A0A0C9WBL5</accession>
<evidence type="ECO:0000256" key="2">
    <source>
        <dbReference type="ARBA" id="ARBA00022857"/>
    </source>
</evidence>
<dbReference type="InterPro" id="IPR018170">
    <property type="entry name" value="Aldo/ket_reductase_CS"/>
</dbReference>
<dbReference type="HOGENOM" id="CLU_023205_0_0_1"/>
<keyword evidence="9" id="KW-1185">Reference proteome</keyword>
<dbReference type="GO" id="GO:0016616">
    <property type="term" value="F:oxidoreductase activity, acting on the CH-OH group of donors, NAD or NADP as acceptor"/>
    <property type="evidence" value="ECO:0007669"/>
    <property type="project" value="UniProtKB-ARBA"/>
</dbReference>
<gene>
    <name evidence="8" type="ORF">HYDPIDRAFT_42997</name>
</gene>
<dbReference type="EMBL" id="KN839867">
    <property type="protein sequence ID" value="KIJ60932.1"/>
    <property type="molecule type" value="Genomic_DNA"/>
</dbReference>
<feature type="domain" description="NADP-dependent oxidoreductase" evidence="7">
    <location>
        <begin position="17"/>
        <end position="280"/>
    </location>
</feature>
<keyword evidence="2" id="KW-0521">NADP</keyword>
<dbReference type="Pfam" id="PF00248">
    <property type="entry name" value="Aldo_ket_red"/>
    <property type="match status" value="1"/>
</dbReference>
<evidence type="ECO:0000256" key="6">
    <source>
        <dbReference type="PIRSR" id="PIRSR000097-3"/>
    </source>
</evidence>
<evidence type="ECO:0000259" key="7">
    <source>
        <dbReference type="Pfam" id="PF00248"/>
    </source>
</evidence>
<sequence length="317" mass="35061">MTVASVTLNNGVQVPSIGFGTWAGQRRATQSQASTWILTALQAGYRHIDTGAIYGTEGAVGEAIRKSGVPRKEIFVTTKLPWHHTKRVAESLDESLKRAGLSYFDLYLIHWPQTVPFEGNNPGPLDSNGSLKLDETTNFNETWKEMEKVLQTGKVRAIGVSNFSIKTLEQLFKTAEIVPALLQVELHPYLAENDLLAYCRAKGIIVAAYAATGYTLGRSDSTIVELANKYNVTPTQIIHSWHRQRGAVVITKSENVNRQKENLKLITLSTNDMARIGALDRGQRVCIKPDKNGKIFGWSHERLGWKNPSSCAVGSKL</sequence>
<reference evidence="8 9" key="1">
    <citation type="submission" date="2014-04" db="EMBL/GenBank/DDBJ databases">
        <title>Evolutionary Origins and Diversification of the Mycorrhizal Mutualists.</title>
        <authorList>
            <consortium name="DOE Joint Genome Institute"/>
            <consortium name="Mycorrhizal Genomics Consortium"/>
            <person name="Kohler A."/>
            <person name="Kuo A."/>
            <person name="Nagy L.G."/>
            <person name="Floudas D."/>
            <person name="Copeland A."/>
            <person name="Barry K.W."/>
            <person name="Cichocki N."/>
            <person name="Veneault-Fourrey C."/>
            <person name="LaButti K."/>
            <person name="Lindquist E.A."/>
            <person name="Lipzen A."/>
            <person name="Lundell T."/>
            <person name="Morin E."/>
            <person name="Murat C."/>
            <person name="Riley R."/>
            <person name="Ohm R."/>
            <person name="Sun H."/>
            <person name="Tunlid A."/>
            <person name="Henrissat B."/>
            <person name="Grigoriev I.V."/>
            <person name="Hibbett D.S."/>
            <person name="Martin F."/>
        </authorList>
    </citation>
    <scope>NUCLEOTIDE SEQUENCE [LARGE SCALE GENOMIC DNA]</scope>
    <source>
        <strain evidence="8 9">MD-312</strain>
    </source>
</reference>
<dbReference type="PRINTS" id="PR00069">
    <property type="entry name" value="ALDKETRDTASE"/>
</dbReference>
<dbReference type="FunFam" id="3.20.20.100:FF:000002">
    <property type="entry name" value="2,5-diketo-D-gluconic acid reductase A"/>
    <property type="match status" value="1"/>
</dbReference>
<dbReference type="InterPro" id="IPR023210">
    <property type="entry name" value="NADP_OxRdtase_dom"/>
</dbReference>
<evidence type="ECO:0000256" key="3">
    <source>
        <dbReference type="ARBA" id="ARBA00023002"/>
    </source>
</evidence>
<evidence type="ECO:0000313" key="8">
    <source>
        <dbReference type="EMBL" id="KIJ60932.1"/>
    </source>
</evidence>